<dbReference type="Proteomes" id="UP000001880">
    <property type="component" value="Chromosome"/>
</dbReference>
<evidence type="ECO:0000313" key="2">
    <source>
        <dbReference type="Proteomes" id="UP000001880"/>
    </source>
</evidence>
<name>D0LL94_HALO1</name>
<accession>D0LL94</accession>
<dbReference type="HOGENOM" id="CLU_076318_1_0_7"/>
<dbReference type="Pfam" id="PF04463">
    <property type="entry name" value="2-thiour_desulf"/>
    <property type="match status" value="1"/>
</dbReference>
<dbReference type="RefSeq" id="WP_012831182.1">
    <property type="nucleotide sequence ID" value="NC_013440.1"/>
</dbReference>
<dbReference type="eggNOG" id="COG1683">
    <property type="taxonomic scope" value="Bacteria"/>
</dbReference>
<organism evidence="1 2">
    <name type="scientific">Haliangium ochraceum (strain DSM 14365 / JCM 11303 / SMP-2)</name>
    <dbReference type="NCBI Taxonomy" id="502025"/>
    <lineage>
        <taxon>Bacteria</taxon>
        <taxon>Pseudomonadati</taxon>
        <taxon>Myxococcota</taxon>
        <taxon>Polyangia</taxon>
        <taxon>Haliangiales</taxon>
        <taxon>Kofleriaceae</taxon>
        <taxon>Haliangium</taxon>
    </lineage>
</organism>
<dbReference type="PANTHER" id="PTHR30087:SF1">
    <property type="entry name" value="HYPOTHETICAL CYTOSOLIC PROTEIN"/>
    <property type="match status" value="1"/>
</dbReference>
<proteinExistence type="predicted"/>
<dbReference type="STRING" id="502025.Hoch_6115"/>
<dbReference type="InterPro" id="IPR007553">
    <property type="entry name" value="2-thiour_desulf"/>
</dbReference>
<evidence type="ECO:0000313" key="1">
    <source>
        <dbReference type="EMBL" id="ACY18590.1"/>
    </source>
</evidence>
<reference evidence="1 2" key="1">
    <citation type="journal article" date="2010" name="Stand. Genomic Sci.">
        <title>Complete genome sequence of Haliangium ochraceum type strain (SMP-2).</title>
        <authorList>
            <consortium name="US DOE Joint Genome Institute (JGI-PGF)"/>
            <person name="Ivanova N."/>
            <person name="Daum C."/>
            <person name="Lang E."/>
            <person name="Abt B."/>
            <person name="Kopitz M."/>
            <person name="Saunders E."/>
            <person name="Lapidus A."/>
            <person name="Lucas S."/>
            <person name="Glavina Del Rio T."/>
            <person name="Nolan M."/>
            <person name="Tice H."/>
            <person name="Copeland A."/>
            <person name="Cheng J.F."/>
            <person name="Chen F."/>
            <person name="Bruce D."/>
            <person name="Goodwin L."/>
            <person name="Pitluck S."/>
            <person name="Mavromatis K."/>
            <person name="Pati A."/>
            <person name="Mikhailova N."/>
            <person name="Chen A."/>
            <person name="Palaniappan K."/>
            <person name="Land M."/>
            <person name="Hauser L."/>
            <person name="Chang Y.J."/>
            <person name="Jeffries C.D."/>
            <person name="Detter J.C."/>
            <person name="Brettin T."/>
            <person name="Rohde M."/>
            <person name="Goker M."/>
            <person name="Bristow J."/>
            <person name="Markowitz V."/>
            <person name="Eisen J.A."/>
            <person name="Hugenholtz P."/>
            <person name="Kyrpides N.C."/>
            <person name="Klenk H.P."/>
        </authorList>
    </citation>
    <scope>NUCLEOTIDE SEQUENCE [LARGE SCALE GENOMIC DNA]</scope>
    <source>
        <strain evidence="2">DSM 14365 / CIP 107738 / JCM 11303 / AJ 13395 / SMP-2</strain>
    </source>
</reference>
<protein>
    <submittedName>
        <fullName evidence="1">Uncharacterized protein</fullName>
    </submittedName>
</protein>
<dbReference type="AlphaFoldDB" id="D0LL94"/>
<keyword evidence="2" id="KW-1185">Reference proteome</keyword>
<dbReference type="PANTHER" id="PTHR30087">
    <property type="entry name" value="INNER MEMBRANE PROTEIN"/>
    <property type="match status" value="1"/>
</dbReference>
<gene>
    <name evidence="1" type="ordered locus">Hoch_6115</name>
</gene>
<dbReference type="KEGG" id="hoh:Hoch_6115"/>
<sequence length="186" mass="19476">MNTTVDTPAPTTDASKILVSACLVGEPVRFDGRDRASAHPHMARWAQQGRLLPVCPECAGGLGVPRPPAEIITRDGQAAQGADVFAGRAIVHTRAGAEVSDAFMRGAEHALALAREHGVRVAILKERSPSCGSSFVYDGSFSGKPLPGAGVTTHLLREAGIEVFSEDQIDAAAARLEQIQRAADTA</sequence>
<dbReference type="EMBL" id="CP001804">
    <property type="protein sequence ID" value="ACY18590.1"/>
    <property type="molecule type" value="Genomic_DNA"/>
</dbReference>
<dbReference type="OrthoDB" id="495783at2"/>